<dbReference type="Proteomes" id="UP000580654">
    <property type="component" value="Unassembled WGS sequence"/>
</dbReference>
<reference evidence="1 2" key="1">
    <citation type="submission" date="2020-08" db="EMBL/GenBank/DDBJ databases">
        <title>Genomic Encyclopedia of Type Strains, Phase IV (KMG-IV): sequencing the most valuable type-strain genomes for metagenomic binning, comparative biology and taxonomic classification.</title>
        <authorList>
            <person name="Goeker M."/>
        </authorList>
    </citation>
    <scope>NUCLEOTIDE SEQUENCE [LARGE SCALE GENOMIC DNA]</scope>
    <source>
        <strain evidence="1 2">DSM 25622</strain>
    </source>
</reference>
<dbReference type="AlphaFoldDB" id="A0A840Y7Q9"/>
<evidence type="ECO:0000313" key="2">
    <source>
        <dbReference type="Proteomes" id="UP000580654"/>
    </source>
</evidence>
<evidence type="ECO:0000313" key="1">
    <source>
        <dbReference type="EMBL" id="MBB5695940.1"/>
    </source>
</evidence>
<protein>
    <submittedName>
        <fullName evidence="1">Uncharacterized protein</fullName>
    </submittedName>
</protein>
<proteinExistence type="predicted"/>
<accession>A0A840Y7Q9</accession>
<sequence>MAKRAEKNDRTPKKDPVREALMQIPREIRMFMWALLPPDQKYLAREIEDLLAGRKVGASKKDYSALLREMARLHQSYRPVRTVHTLAKMTVSCLPSDARLDGRFYVQVGPKRWHEKGSLIRTLVGRFEKTREALLREADYEIFKRALQVYKFYNPEAAEEYEKTIQPQSSLRFYTFNLEKDK</sequence>
<gene>
    <name evidence="1" type="ORF">FHS87_004008</name>
</gene>
<name>A0A840Y7Q9_9PROT</name>
<dbReference type="RefSeq" id="WP_184521094.1">
    <property type="nucleotide sequence ID" value="NZ_JACIJD010000026.1"/>
</dbReference>
<comment type="caution">
    <text evidence="1">The sequence shown here is derived from an EMBL/GenBank/DDBJ whole genome shotgun (WGS) entry which is preliminary data.</text>
</comment>
<dbReference type="EMBL" id="JACIJD010000026">
    <property type="protein sequence ID" value="MBB5695940.1"/>
    <property type="molecule type" value="Genomic_DNA"/>
</dbReference>
<keyword evidence="2" id="KW-1185">Reference proteome</keyword>
<organism evidence="1 2">
    <name type="scientific">Muricoccus pecuniae</name>
    <dbReference type="NCBI Taxonomy" id="693023"/>
    <lineage>
        <taxon>Bacteria</taxon>
        <taxon>Pseudomonadati</taxon>
        <taxon>Pseudomonadota</taxon>
        <taxon>Alphaproteobacteria</taxon>
        <taxon>Acetobacterales</taxon>
        <taxon>Roseomonadaceae</taxon>
        <taxon>Muricoccus</taxon>
    </lineage>
</organism>